<dbReference type="InterPro" id="IPR005588">
    <property type="entry name" value="MucB_RseB"/>
</dbReference>
<dbReference type="InterPro" id="IPR038484">
    <property type="entry name" value="MucB/RseB_C_sf"/>
</dbReference>
<dbReference type="PANTHER" id="PTHR38782:SF1">
    <property type="entry name" value="SIGMA-E FACTOR REGULATORY PROTEIN RSEB"/>
    <property type="match status" value="1"/>
</dbReference>
<dbReference type="PANTHER" id="PTHR38782">
    <property type="match status" value="1"/>
</dbReference>
<accession>A0ABV1RK49</accession>
<protein>
    <submittedName>
        <fullName evidence="7">MucB/RseB C-terminal domain-containing protein</fullName>
    </submittedName>
</protein>
<dbReference type="Proteomes" id="UP001467690">
    <property type="component" value="Unassembled WGS sequence"/>
</dbReference>
<feature type="domain" description="MucB/RseB N-terminal" evidence="5">
    <location>
        <begin position="11"/>
        <end position="193"/>
    </location>
</feature>
<organism evidence="7 8">
    <name type="scientific">Catenovulum sediminis</name>
    <dbReference type="NCBI Taxonomy" id="1740262"/>
    <lineage>
        <taxon>Bacteria</taxon>
        <taxon>Pseudomonadati</taxon>
        <taxon>Pseudomonadota</taxon>
        <taxon>Gammaproteobacteria</taxon>
        <taxon>Alteromonadales</taxon>
        <taxon>Alteromonadaceae</taxon>
        <taxon>Catenovulum</taxon>
    </lineage>
</organism>
<name>A0ABV1RK49_9ALTE</name>
<sequence length="303" mass="34439">MSPRIYAETQDAAQWLQRMKNSISQLNYEISFVVVAGNKADPWRWFHGVVDGDEVEILTALNGPGQQLIRKNDVVTYLQPEQSPYSIRDTISDGPLPELLRADLKKIAEAYEFHLVGKSRVAGLPARLIRIIAKDNNRFDYWLWLHEETGLMLKSAIVSRDGEALEQIQVSNVQVTDTPSSLLTEVNEAELPEAFTIKNSAPIRSVDWQISWVPSGFEPVKVDRHYLYGSDRELVDYVMLSDGVVWFSIYLRKLKSHESFTPVSLSSGANTYLTQQVQQAEVTVIGKIPFETAERLIDSIRWK</sequence>
<evidence type="ECO:0000256" key="1">
    <source>
        <dbReference type="ARBA" id="ARBA00004418"/>
    </source>
</evidence>
<dbReference type="EMBL" id="JBELOE010000254">
    <property type="protein sequence ID" value="MER2493122.1"/>
    <property type="molecule type" value="Genomic_DNA"/>
</dbReference>
<dbReference type="InterPro" id="IPR033434">
    <property type="entry name" value="MucB/RseB_N"/>
</dbReference>
<dbReference type="Pfam" id="PF17188">
    <property type="entry name" value="MucB_RseB_C"/>
    <property type="match status" value="1"/>
</dbReference>
<evidence type="ECO:0000256" key="2">
    <source>
        <dbReference type="ARBA" id="ARBA00008150"/>
    </source>
</evidence>
<keyword evidence="3" id="KW-0732">Signal</keyword>
<keyword evidence="4" id="KW-0574">Periplasm</keyword>
<evidence type="ECO:0000256" key="3">
    <source>
        <dbReference type="ARBA" id="ARBA00022729"/>
    </source>
</evidence>
<dbReference type="Gene3D" id="3.30.200.100">
    <property type="entry name" value="MucB/RseB, C-terminal domain"/>
    <property type="match status" value="1"/>
</dbReference>
<evidence type="ECO:0000313" key="8">
    <source>
        <dbReference type="Proteomes" id="UP001467690"/>
    </source>
</evidence>
<comment type="caution">
    <text evidence="7">The sequence shown here is derived from an EMBL/GenBank/DDBJ whole genome shotgun (WGS) entry which is preliminary data.</text>
</comment>
<dbReference type="PIRSF" id="PIRSF005427">
    <property type="entry name" value="RseB"/>
    <property type="match status" value="1"/>
</dbReference>
<dbReference type="Gene3D" id="2.50.20.10">
    <property type="entry name" value="Lipoprotein localisation LolA/LolB/LppX"/>
    <property type="match status" value="1"/>
</dbReference>
<dbReference type="CDD" id="cd16327">
    <property type="entry name" value="RseB"/>
    <property type="match status" value="1"/>
</dbReference>
<dbReference type="InterPro" id="IPR033436">
    <property type="entry name" value="MucB/RseB_C"/>
</dbReference>
<dbReference type="Pfam" id="PF03888">
    <property type="entry name" value="MucB_RseB"/>
    <property type="match status" value="1"/>
</dbReference>
<proteinExistence type="inferred from homology"/>
<gene>
    <name evidence="7" type="ORF">ABS311_14665</name>
</gene>
<comment type="similarity">
    <text evidence="2">Belongs to the RseB family.</text>
</comment>
<evidence type="ECO:0000313" key="7">
    <source>
        <dbReference type="EMBL" id="MER2493122.1"/>
    </source>
</evidence>
<keyword evidence="8" id="KW-1185">Reference proteome</keyword>
<evidence type="ECO:0000256" key="4">
    <source>
        <dbReference type="ARBA" id="ARBA00022764"/>
    </source>
</evidence>
<comment type="subcellular location">
    <subcellularLocation>
        <location evidence="1">Periplasm</location>
    </subcellularLocation>
</comment>
<evidence type="ECO:0000259" key="6">
    <source>
        <dbReference type="Pfam" id="PF17188"/>
    </source>
</evidence>
<feature type="domain" description="MucB/RseB C-terminal" evidence="6">
    <location>
        <begin position="205"/>
        <end position="301"/>
    </location>
</feature>
<dbReference type="RefSeq" id="WP_246072296.1">
    <property type="nucleotide sequence ID" value="NZ_CP041660.1"/>
</dbReference>
<reference evidence="7 8" key="1">
    <citation type="submission" date="2024-06" db="EMBL/GenBank/DDBJ databases">
        <authorList>
            <person name="Chen R.Y."/>
        </authorList>
    </citation>
    <scope>NUCLEOTIDE SEQUENCE [LARGE SCALE GENOMIC DNA]</scope>
    <source>
        <strain evidence="7 8">D2</strain>
    </source>
</reference>
<evidence type="ECO:0000259" key="5">
    <source>
        <dbReference type="Pfam" id="PF03888"/>
    </source>
</evidence>